<protein>
    <submittedName>
        <fullName evidence="2">Urb2/Npa2 family-domain-containing protein</fullName>
    </submittedName>
</protein>
<gene>
    <name evidence="2" type="ORF">FN846DRAFT_907157</name>
</gene>
<dbReference type="PANTHER" id="PTHR15682">
    <property type="entry name" value="UNHEALTHY RIBOSOME BIOGENESIS PROTEIN 2 HOMOLOG"/>
    <property type="match status" value="1"/>
</dbReference>
<name>A0A5J5EWX5_9PEZI</name>
<dbReference type="GO" id="GO:0042254">
    <property type="term" value="P:ribosome biogenesis"/>
    <property type="evidence" value="ECO:0007669"/>
    <property type="project" value="TreeGrafter"/>
</dbReference>
<dbReference type="PANTHER" id="PTHR15682:SF2">
    <property type="entry name" value="UNHEALTHY RIBOSOME BIOGENESIS PROTEIN 2 HOMOLOG"/>
    <property type="match status" value="1"/>
</dbReference>
<accession>A0A5J5EWX5</accession>
<evidence type="ECO:0000313" key="3">
    <source>
        <dbReference type="Proteomes" id="UP000326924"/>
    </source>
</evidence>
<dbReference type="OrthoDB" id="160374at2759"/>
<feature type="domain" description="Nucleolar 27S pre-rRNA processing Urb2/Npa2 C-terminal" evidence="1">
    <location>
        <begin position="1064"/>
        <end position="1283"/>
    </location>
</feature>
<dbReference type="Proteomes" id="UP000326924">
    <property type="component" value="Unassembled WGS sequence"/>
</dbReference>
<dbReference type="Pfam" id="PF10441">
    <property type="entry name" value="Urb2"/>
    <property type="match status" value="1"/>
</dbReference>
<dbReference type="GO" id="GO:0005730">
    <property type="term" value="C:nucleolus"/>
    <property type="evidence" value="ECO:0007669"/>
    <property type="project" value="TreeGrafter"/>
</dbReference>
<dbReference type="InParanoid" id="A0A5J5EWX5"/>
<dbReference type="InterPro" id="IPR018849">
    <property type="entry name" value="Urb2/Npa2_C"/>
</dbReference>
<comment type="caution">
    <text evidence="2">The sequence shown here is derived from an EMBL/GenBank/DDBJ whole genome shotgun (WGS) entry which is preliminary data.</text>
</comment>
<evidence type="ECO:0000259" key="1">
    <source>
        <dbReference type="Pfam" id="PF10441"/>
    </source>
</evidence>
<proteinExistence type="predicted"/>
<dbReference type="InterPro" id="IPR052609">
    <property type="entry name" value="Ribosome_Biogenesis_Reg"/>
</dbReference>
<evidence type="ECO:0000313" key="2">
    <source>
        <dbReference type="EMBL" id="KAA8906110.1"/>
    </source>
</evidence>
<sequence>MPSLLQTDVPLQKTSSITKALRSRDAPLLSLLPTARDLYSSTSTSVFFPRRNEWLLEWLVQRLKEDDGPAGRAARTSRDCWEFLLELLHTVDAGIFAATLKRHGIVPLVAKMIEEVRGAESPEDGVAGLLDGVAAVLARLRETAKQESSISASLKAAPEVCAGILGAFLAICRQLLERGLPVDHRWVDAVVNLWRGSIWGNANSRKISAVWSEKCLGAAAALLVMPNIMDSLETTLKNMVAEYVFGTEILFPVTAVQKQSSVKPSTKELLPLLAPLKLEDTAMLGTYLPLLFHVAIKSQERKRSKADLAVVEALFTALLSVVPGLDLEPEVPNASASGGDIIASLLQVLIETGTALSSATLSRIVTKFAHLVSKDAALVRWSLVQTVLEIDFDTFLHPSVTDLNAQLFSALARAKPSDQVSRVLGLVVDGFVKARDVPGFVERWKEQLNAGDEGDVWRSDALARAFAPIVEDSLTTPQVVKTVDNLRVQKQWIILDAILRGLRREETELRLLATGALAAVIDSARSDGNNWRAWRLLVRIGSISPQLLLPIVEDAVRVVKGGKKWKEAMFASEVLIRLSEDTDDEEALKGAQVVVDTAAESLSKSKAWDGKITIIDKKSFGIALAMAIVGGHLGILEKVEGSHRKKFVDSLLSAALAVEAPSGLADARQVCQALVTRAELYEYPAVKEALLSALILGLAPFYSVSGDMSSAIKNPPRFDPENKDSYEFIVSCIQQYPLEAMRRTSREKILDICLLLDVSGFSYVRPLMYKIWKVGNGASFMATDCRVIKRLFAVPGATNIFRRILNHIFLNRENEKNKAYLKELIEMNHKILKGSKKGEGLSAGDLEMAWVTITEFWKFKNDESIAGDLEKMRKKYLQLLMKSLDSEKQINAKALNYFRETWELERDDREDAKALAAKVVGKTAAAWSTGVVDADSAVESLGVVCAVAESVEDVMNVTAFAVVAAETLKGERQADILRHYQSTIERLDIPTHREVTRRVVDSWFSEDVGDNIWEPFMVLINNIKKPETPEELSASVDVFSAVHSRLLISLPSSRSSTSFLINTKCINTLLRSHSWTIIQHNLDTTISALTLAACPHGPSLTSSVDTDTLYISLTSVLSSILSLHRHRIRGRYHLIITLLQTLLTLLFTPKLSRRKTERALHPPWLLPPNNPHLTVTSARAFARVLQTFCDPPVSTVRTHNSELTESERSKERKMVGNVVGPVLECFVKRVLEERIDVAVRREVGLGVEKVLEVLGRDGVKKVTARMSAEARAVVRGLWAEFGKGRGERV</sequence>
<dbReference type="EMBL" id="VXIS01000092">
    <property type="protein sequence ID" value="KAA8906110.1"/>
    <property type="molecule type" value="Genomic_DNA"/>
</dbReference>
<organism evidence="2 3">
    <name type="scientific">Sphaerosporella brunnea</name>
    <dbReference type="NCBI Taxonomy" id="1250544"/>
    <lineage>
        <taxon>Eukaryota</taxon>
        <taxon>Fungi</taxon>
        <taxon>Dikarya</taxon>
        <taxon>Ascomycota</taxon>
        <taxon>Pezizomycotina</taxon>
        <taxon>Pezizomycetes</taxon>
        <taxon>Pezizales</taxon>
        <taxon>Pyronemataceae</taxon>
        <taxon>Sphaerosporella</taxon>
    </lineage>
</organism>
<reference evidence="2 3" key="1">
    <citation type="submission" date="2019-09" db="EMBL/GenBank/DDBJ databases">
        <title>Draft genome of the ectomycorrhizal ascomycete Sphaerosporella brunnea.</title>
        <authorList>
            <consortium name="DOE Joint Genome Institute"/>
            <person name="Benucci G.M."/>
            <person name="Marozzi G."/>
            <person name="Antonielli L."/>
            <person name="Sanchez S."/>
            <person name="Marco P."/>
            <person name="Wang X."/>
            <person name="Falini L.B."/>
            <person name="Barry K."/>
            <person name="Haridas S."/>
            <person name="Lipzen A."/>
            <person name="Labutti K."/>
            <person name="Grigoriev I.V."/>
            <person name="Murat C."/>
            <person name="Martin F."/>
            <person name="Albertini E."/>
            <person name="Donnini D."/>
            <person name="Bonito G."/>
        </authorList>
    </citation>
    <scope>NUCLEOTIDE SEQUENCE [LARGE SCALE GENOMIC DNA]</scope>
    <source>
        <strain evidence="2 3">Sb_GMNB300</strain>
    </source>
</reference>
<keyword evidence="3" id="KW-1185">Reference proteome</keyword>